<dbReference type="PANTHER" id="PTHR13847">
    <property type="entry name" value="SARCOSINE DEHYDROGENASE-RELATED"/>
    <property type="match status" value="1"/>
</dbReference>
<dbReference type="PANTHER" id="PTHR13847:SF280">
    <property type="entry name" value="D-AMINO ACID DEHYDROGENASE"/>
    <property type="match status" value="1"/>
</dbReference>
<gene>
    <name evidence="4" type="ORF">H0A72_18945</name>
</gene>
<evidence type="ECO:0000313" key="4">
    <source>
        <dbReference type="EMBL" id="NYT51393.1"/>
    </source>
</evidence>
<dbReference type="GO" id="GO:0005737">
    <property type="term" value="C:cytoplasm"/>
    <property type="evidence" value="ECO:0007669"/>
    <property type="project" value="TreeGrafter"/>
</dbReference>
<dbReference type="EMBL" id="JACCEM010000011">
    <property type="protein sequence ID" value="NYT51393.1"/>
    <property type="molecule type" value="Genomic_DNA"/>
</dbReference>
<dbReference type="Proteomes" id="UP000559809">
    <property type="component" value="Unassembled WGS sequence"/>
</dbReference>
<evidence type="ECO:0000256" key="1">
    <source>
        <dbReference type="ARBA" id="ARBA00009410"/>
    </source>
</evidence>
<evidence type="ECO:0000259" key="3">
    <source>
        <dbReference type="Pfam" id="PF01266"/>
    </source>
</evidence>
<comment type="caution">
    <text evidence="4">The sequence shown here is derived from an EMBL/GenBank/DDBJ whole genome shotgun (WGS) entry which is preliminary data.</text>
</comment>
<keyword evidence="5" id="KW-1185">Reference proteome</keyword>
<keyword evidence="2" id="KW-0560">Oxidoreductase</keyword>
<reference evidence="4 5" key="1">
    <citation type="submission" date="2020-07" db="EMBL/GenBank/DDBJ databases">
        <title>Taxonomic revisions and descriptions of new bacterial species based on genomic comparisons in the high-G+C-content subgroup of the family Alcaligenaceae.</title>
        <authorList>
            <person name="Szabo A."/>
            <person name="Felfoldi T."/>
        </authorList>
    </citation>
    <scope>NUCLEOTIDE SEQUENCE [LARGE SCALE GENOMIC DNA]</scope>
    <source>
        <strain evidence="4 5">LMG 24012</strain>
    </source>
</reference>
<dbReference type="GO" id="GO:0008718">
    <property type="term" value="F:D-amino-acid dehydrogenase activity"/>
    <property type="evidence" value="ECO:0007669"/>
    <property type="project" value="TreeGrafter"/>
</dbReference>
<proteinExistence type="inferred from homology"/>
<dbReference type="AlphaFoldDB" id="A0A853G3F0"/>
<dbReference type="NCBIfam" id="NF001933">
    <property type="entry name" value="PRK00711.1"/>
    <property type="match status" value="1"/>
</dbReference>
<sequence length="429" mass="46848">MKAIVIGAGVVGVCTAWYMRQSGWDVHVIDGRSGPALETSFANAGQISPSYSAPWANKRAPWLALRWMFDAGAPLLLRPRLDWRQWRWCLQFLTQCSDAAYERNFRRIFALGRYSHQALHEILEQVPIQYARLQKGIVHFYSDAAAFNAARSAEPFYRALGVDRRFVSTEELVSIEPALHSYKDQIAGGSYSNSDETGNAYLFTEALARACVKRGVSFSWDTKVHSLQQEGGMQTGVIVQEAGPSSIPARWRADAIVVAAGVFTPRLLRTVGLDAPIYPGLGYSASFPILDGDRAPWASVVEDKRLALSRLGDRIRVAGTVAIAGYDRSLNTRIAKIRCHALAQRIDAIFPGACDTRSMEDGGDPCYWAGLRPATPSSVPLIGGTKIKGLWINAGHGTLGWTQSAGSAKALATLMTGRDPGIEFPFLAT</sequence>
<evidence type="ECO:0000313" key="5">
    <source>
        <dbReference type="Proteomes" id="UP000559809"/>
    </source>
</evidence>
<comment type="similarity">
    <text evidence="1">Belongs to the DadA oxidoreductase family.</text>
</comment>
<dbReference type="InterPro" id="IPR036188">
    <property type="entry name" value="FAD/NAD-bd_sf"/>
</dbReference>
<dbReference type="RefSeq" id="WP_180158065.1">
    <property type="nucleotide sequence ID" value="NZ_JACCEM010000011.1"/>
</dbReference>
<feature type="domain" description="FAD dependent oxidoreductase" evidence="3">
    <location>
        <begin position="3"/>
        <end position="413"/>
    </location>
</feature>
<dbReference type="GO" id="GO:0005886">
    <property type="term" value="C:plasma membrane"/>
    <property type="evidence" value="ECO:0007669"/>
    <property type="project" value="TreeGrafter"/>
</dbReference>
<accession>A0A853G3F0</accession>
<name>A0A853G3F0_9BURK</name>
<dbReference type="Gene3D" id="3.30.9.10">
    <property type="entry name" value="D-Amino Acid Oxidase, subunit A, domain 2"/>
    <property type="match status" value="1"/>
</dbReference>
<protein>
    <submittedName>
        <fullName evidence="4">D-amino acid dehydrogenase</fullName>
    </submittedName>
</protein>
<dbReference type="GO" id="GO:0055130">
    <property type="term" value="P:D-alanine catabolic process"/>
    <property type="evidence" value="ECO:0007669"/>
    <property type="project" value="TreeGrafter"/>
</dbReference>
<evidence type="ECO:0000256" key="2">
    <source>
        <dbReference type="ARBA" id="ARBA00023002"/>
    </source>
</evidence>
<dbReference type="InterPro" id="IPR006076">
    <property type="entry name" value="FAD-dep_OxRdtase"/>
</dbReference>
<organism evidence="4 5">
    <name type="scientific">Parapusillimonas granuli</name>
    <dbReference type="NCBI Taxonomy" id="380911"/>
    <lineage>
        <taxon>Bacteria</taxon>
        <taxon>Pseudomonadati</taxon>
        <taxon>Pseudomonadota</taxon>
        <taxon>Betaproteobacteria</taxon>
        <taxon>Burkholderiales</taxon>
        <taxon>Alcaligenaceae</taxon>
        <taxon>Parapusillimonas</taxon>
    </lineage>
</organism>
<dbReference type="Pfam" id="PF01266">
    <property type="entry name" value="DAO"/>
    <property type="match status" value="1"/>
</dbReference>
<dbReference type="Gene3D" id="3.50.50.60">
    <property type="entry name" value="FAD/NAD(P)-binding domain"/>
    <property type="match status" value="2"/>
</dbReference>
<dbReference type="SUPFAM" id="SSF51905">
    <property type="entry name" value="FAD/NAD(P)-binding domain"/>
    <property type="match status" value="1"/>
</dbReference>